<keyword evidence="7" id="KW-1185">Reference proteome</keyword>
<evidence type="ECO:0000313" key="6">
    <source>
        <dbReference type="EMBL" id="KAH3883986.1"/>
    </source>
</evidence>
<evidence type="ECO:0000256" key="3">
    <source>
        <dbReference type="ARBA" id="ARBA00012663"/>
    </source>
</evidence>
<dbReference type="EC" id="3.2.1.52" evidence="3"/>
<keyword evidence="4" id="KW-0378">Hydrolase</keyword>
<sequence length="79" mass="9280">MWAEVMRTEGQFHEMAFPRVLALAERAWHRADWETMTSPSRETARDKEWEVFADVLGYAELPRLERKGIMYIVEPPGAK</sequence>
<evidence type="ECO:0000313" key="7">
    <source>
        <dbReference type="Proteomes" id="UP000828390"/>
    </source>
</evidence>
<dbReference type="InterPro" id="IPR017853">
    <property type="entry name" value="GH"/>
</dbReference>
<dbReference type="InterPro" id="IPR014756">
    <property type="entry name" value="Ig_E-set"/>
</dbReference>
<gene>
    <name evidence="6" type="ORF">DPMN_007956</name>
</gene>
<dbReference type="Pfam" id="PF00728">
    <property type="entry name" value="Glyco_hydro_20"/>
    <property type="match status" value="1"/>
</dbReference>
<dbReference type="EMBL" id="JAIWYP010000001">
    <property type="protein sequence ID" value="KAH3883986.1"/>
    <property type="molecule type" value="Genomic_DNA"/>
</dbReference>
<dbReference type="Gene3D" id="3.20.20.80">
    <property type="entry name" value="Glycosidases"/>
    <property type="match status" value="1"/>
</dbReference>
<feature type="domain" description="Glycoside hydrolase family 20 catalytic" evidence="5">
    <location>
        <begin position="1"/>
        <end position="30"/>
    </location>
</feature>
<comment type="caution">
    <text evidence="6">The sequence shown here is derived from an EMBL/GenBank/DDBJ whole genome shotgun (WGS) entry which is preliminary data.</text>
</comment>
<comment type="catalytic activity">
    <reaction evidence="1">
        <text>Hydrolysis of terminal non-reducing N-acetyl-D-hexosamine residues in N-acetyl-beta-D-hexosaminides.</text>
        <dbReference type="EC" id="3.2.1.52"/>
    </reaction>
</comment>
<dbReference type="SUPFAM" id="SSF81296">
    <property type="entry name" value="E set domains"/>
    <property type="match status" value="1"/>
</dbReference>
<name>A0A9D4MWT2_DREPO</name>
<dbReference type="SUPFAM" id="SSF51445">
    <property type="entry name" value="(Trans)glycosidases"/>
    <property type="match status" value="1"/>
</dbReference>
<accession>A0A9D4MWT2</accession>
<evidence type="ECO:0000256" key="4">
    <source>
        <dbReference type="ARBA" id="ARBA00022801"/>
    </source>
</evidence>
<organism evidence="6 7">
    <name type="scientific">Dreissena polymorpha</name>
    <name type="common">Zebra mussel</name>
    <name type="synonym">Mytilus polymorpha</name>
    <dbReference type="NCBI Taxonomy" id="45954"/>
    <lineage>
        <taxon>Eukaryota</taxon>
        <taxon>Metazoa</taxon>
        <taxon>Spiralia</taxon>
        <taxon>Lophotrochozoa</taxon>
        <taxon>Mollusca</taxon>
        <taxon>Bivalvia</taxon>
        <taxon>Autobranchia</taxon>
        <taxon>Heteroconchia</taxon>
        <taxon>Euheterodonta</taxon>
        <taxon>Imparidentia</taxon>
        <taxon>Neoheterodontei</taxon>
        <taxon>Myida</taxon>
        <taxon>Dreissenoidea</taxon>
        <taxon>Dreissenidae</taxon>
        <taxon>Dreissena</taxon>
    </lineage>
</organism>
<evidence type="ECO:0000256" key="2">
    <source>
        <dbReference type="ARBA" id="ARBA00006285"/>
    </source>
</evidence>
<dbReference type="GO" id="GO:0005975">
    <property type="term" value="P:carbohydrate metabolic process"/>
    <property type="evidence" value="ECO:0007669"/>
    <property type="project" value="InterPro"/>
</dbReference>
<comment type="similarity">
    <text evidence="2">Belongs to the glycosyl hydrolase 20 family.</text>
</comment>
<evidence type="ECO:0000256" key="1">
    <source>
        <dbReference type="ARBA" id="ARBA00001231"/>
    </source>
</evidence>
<dbReference type="Proteomes" id="UP000828390">
    <property type="component" value="Unassembled WGS sequence"/>
</dbReference>
<dbReference type="InterPro" id="IPR015883">
    <property type="entry name" value="Glyco_hydro_20_cat"/>
</dbReference>
<proteinExistence type="inferred from homology"/>
<reference evidence="6" key="2">
    <citation type="submission" date="2020-11" db="EMBL/GenBank/DDBJ databases">
        <authorList>
            <person name="McCartney M.A."/>
            <person name="Auch B."/>
            <person name="Kono T."/>
            <person name="Mallez S."/>
            <person name="Becker A."/>
            <person name="Gohl D.M."/>
            <person name="Silverstein K.A.T."/>
            <person name="Koren S."/>
            <person name="Bechman K.B."/>
            <person name="Herman A."/>
            <person name="Abrahante J.E."/>
            <person name="Garbe J."/>
        </authorList>
    </citation>
    <scope>NUCLEOTIDE SEQUENCE</scope>
    <source>
        <strain evidence="6">Duluth1</strain>
        <tissue evidence="6">Whole animal</tissue>
    </source>
</reference>
<evidence type="ECO:0000259" key="5">
    <source>
        <dbReference type="Pfam" id="PF00728"/>
    </source>
</evidence>
<dbReference type="AlphaFoldDB" id="A0A9D4MWT2"/>
<protein>
    <recommendedName>
        <fullName evidence="3">beta-N-acetylhexosaminidase</fullName>
        <ecNumber evidence="3">3.2.1.52</ecNumber>
    </recommendedName>
</protein>
<dbReference type="GO" id="GO:0004563">
    <property type="term" value="F:beta-N-acetylhexosaminidase activity"/>
    <property type="evidence" value="ECO:0007669"/>
    <property type="project" value="UniProtKB-EC"/>
</dbReference>
<reference evidence="6" key="1">
    <citation type="journal article" date="2019" name="bioRxiv">
        <title>The Genome of the Zebra Mussel, Dreissena polymorpha: A Resource for Invasive Species Research.</title>
        <authorList>
            <person name="McCartney M.A."/>
            <person name="Auch B."/>
            <person name="Kono T."/>
            <person name="Mallez S."/>
            <person name="Zhang Y."/>
            <person name="Obille A."/>
            <person name="Becker A."/>
            <person name="Abrahante J.E."/>
            <person name="Garbe J."/>
            <person name="Badalamenti J.P."/>
            <person name="Herman A."/>
            <person name="Mangelson H."/>
            <person name="Liachko I."/>
            <person name="Sullivan S."/>
            <person name="Sone E.D."/>
            <person name="Koren S."/>
            <person name="Silverstein K.A.T."/>
            <person name="Beckman K.B."/>
            <person name="Gohl D.M."/>
        </authorList>
    </citation>
    <scope>NUCLEOTIDE SEQUENCE</scope>
    <source>
        <strain evidence="6">Duluth1</strain>
        <tissue evidence="6">Whole animal</tissue>
    </source>
</reference>